<dbReference type="EMBL" id="JBHSOZ010000004">
    <property type="protein sequence ID" value="MFC5713194.1"/>
    <property type="molecule type" value="Genomic_DNA"/>
</dbReference>
<dbReference type="RefSeq" id="WP_385940748.1">
    <property type="nucleotide sequence ID" value="NZ_JBHSOZ010000004.1"/>
</dbReference>
<evidence type="ECO:0000313" key="9">
    <source>
        <dbReference type="EMBL" id="MFC5713194.1"/>
    </source>
</evidence>
<keyword evidence="2" id="KW-0227">DNA damage</keyword>
<keyword evidence="7" id="KW-0234">DNA repair</keyword>
<keyword evidence="5" id="KW-0067">ATP-binding</keyword>
<keyword evidence="3" id="KW-0378">Hydrolase</keyword>
<evidence type="ECO:0000256" key="6">
    <source>
        <dbReference type="ARBA" id="ARBA00023125"/>
    </source>
</evidence>
<evidence type="ECO:0000256" key="3">
    <source>
        <dbReference type="ARBA" id="ARBA00022801"/>
    </source>
</evidence>
<protein>
    <submittedName>
        <fullName evidence="9">PD-(D/E)XK nuclease family protein</fullName>
    </submittedName>
</protein>
<feature type="domain" description="PD-(D/E)XK endonuclease-like" evidence="8">
    <location>
        <begin position="11"/>
        <end position="308"/>
    </location>
</feature>
<proteinExistence type="predicted"/>
<evidence type="ECO:0000256" key="7">
    <source>
        <dbReference type="ARBA" id="ARBA00023204"/>
    </source>
</evidence>
<evidence type="ECO:0000256" key="2">
    <source>
        <dbReference type="ARBA" id="ARBA00022763"/>
    </source>
</evidence>
<keyword evidence="6" id="KW-0238">DNA-binding</keyword>
<evidence type="ECO:0000256" key="4">
    <source>
        <dbReference type="ARBA" id="ARBA00022806"/>
    </source>
</evidence>
<keyword evidence="10" id="KW-1185">Reference proteome</keyword>
<evidence type="ECO:0000259" key="8">
    <source>
        <dbReference type="Pfam" id="PF12705"/>
    </source>
</evidence>
<gene>
    <name evidence="9" type="ORF">ACFPU1_10390</name>
</gene>
<dbReference type="InterPro" id="IPR011604">
    <property type="entry name" value="PDDEXK-like_dom_sf"/>
</dbReference>
<reference evidence="10" key="1">
    <citation type="journal article" date="2019" name="Int. J. Syst. Evol. Microbiol.">
        <title>The Global Catalogue of Microorganisms (GCM) 10K type strain sequencing project: providing services to taxonomists for standard genome sequencing and annotation.</title>
        <authorList>
            <consortium name="The Broad Institute Genomics Platform"/>
            <consortium name="The Broad Institute Genome Sequencing Center for Infectious Disease"/>
            <person name="Wu L."/>
            <person name="Ma J."/>
        </authorList>
    </citation>
    <scope>NUCLEOTIDE SEQUENCE [LARGE SCALE GENOMIC DNA]</scope>
    <source>
        <strain evidence="10">CECT 7184</strain>
    </source>
</reference>
<dbReference type="InterPro" id="IPR038726">
    <property type="entry name" value="PDDEXK_AddAB-type"/>
</dbReference>
<dbReference type="Gene3D" id="3.90.320.10">
    <property type="match status" value="1"/>
</dbReference>
<keyword evidence="4" id="KW-0347">Helicase</keyword>
<evidence type="ECO:0000256" key="5">
    <source>
        <dbReference type="ARBA" id="ARBA00022840"/>
    </source>
</evidence>
<evidence type="ECO:0000313" key="10">
    <source>
        <dbReference type="Proteomes" id="UP001596142"/>
    </source>
</evidence>
<sequence>MFEIKDYPEFSWSLSRHKTLMECPRQYAYQYYTSHNGWLKNAEPVSRHAYRLKKLTSLEMLFGSEVHDIIEEVITYYLKTERVPSEEQLTERVKDRMNRAFIHSTRHLDDWLNKPKHWDMLHEIYYGESRLPSDKVSKMKSRLEVVIAHFLSSRTFQDILNKEKMQFIEAENFRHLMVGQLKVFVVLDLVYKDKEQNKWIIVDWKTGKKSEEDPYQLALYALYLQEAFSIKDLDDIVIRNEYLLEGTYEEHQLSPVTLEKVQELMGMSVDRMFDYLEEPGINRPLSIESFEQTTDTRKCSRCNFLEFCFPSKEPRS</sequence>
<organism evidence="9 10">
    <name type="scientific">Thalassorhabdus alkalitolerans</name>
    <dbReference type="NCBI Taxonomy" id="2282697"/>
    <lineage>
        <taxon>Bacteria</taxon>
        <taxon>Bacillati</taxon>
        <taxon>Bacillota</taxon>
        <taxon>Bacilli</taxon>
        <taxon>Bacillales</taxon>
        <taxon>Bacillaceae</taxon>
        <taxon>Thalassorhabdus</taxon>
    </lineage>
</organism>
<keyword evidence="1" id="KW-0547">Nucleotide-binding</keyword>
<dbReference type="Pfam" id="PF12705">
    <property type="entry name" value="PDDEXK_1"/>
    <property type="match status" value="1"/>
</dbReference>
<name>A0ABW0YSY8_9BACI</name>
<accession>A0ABW0YSY8</accession>
<evidence type="ECO:0000256" key="1">
    <source>
        <dbReference type="ARBA" id="ARBA00022741"/>
    </source>
</evidence>
<dbReference type="Proteomes" id="UP001596142">
    <property type="component" value="Unassembled WGS sequence"/>
</dbReference>
<comment type="caution">
    <text evidence="9">The sequence shown here is derived from an EMBL/GenBank/DDBJ whole genome shotgun (WGS) entry which is preliminary data.</text>
</comment>